<dbReference type="Pfam" id="PF24667">
    <property type="entry name" value="MORN_DRC7"/>
    <property type="match status" value="1"/>
</dbReference>
<dbReference type="InterPro" id="IPR056291">
    <property type="entry name" value="MORN_DRC7"/>
</dbReference>
<comment type="subcellular location">
    <subcellularLocation>
        <location evidence="1">Cytoplasm</location>
        <location evidence="1">Cytoskeleton</location>
    </subcellularLocation>
</comment>
<dbReference type="KEGG" id="apln:108741958"/>
<dbReference type="OrthoDB" id="10262874at2759"/>
<evidence type="ECO:0000313" key="8">
    <source>
        <dbReference type="Proteomes" id="UP000192223"/>
    </source>
</evidence>
<dbReference type="InterPro" id="IPR056292">
    <property type="entry name" value="DRC7_C"/>
</dbReference>
<feature type="coiled-coil region" evidence="4">
    <location>
        <begin position="551"/>
        <end position="585"/>
    </location>
</feature>
<dbReference type="GeneID" id="108741958"/>
<dbReference type="InParanoid" id="A0A1W4X8L2"/>
<dbReference type="FunCoup" id="A0A1W4X8L2">
    <property type="interactions" value="19"/>
</dbReference>
<feature type="domain" description="Dynein regulatory complex subunit 7 C-terminal" evidence="7">
    <location>
        <begin position="533"/>
        <end position="639"/>
    </location>
</feature>
<dbReference type="PANTHER" id="PTHR35249">
    <property type="entry name" value="DYNEIN REGULATORY COMPLEX SUBUNIT 7"/>
    <property type="match status" value="1"/>
</dbReference>
<dbReference type="Pfam" id="PF24656">
    <property type="entry name" value="CEPT76_peptidase"/>
    <property type="match status" value="1"/>
</dbReference>
<keyword evidence="2" id="KW-0963">Cytoplasm</keyword>
<accession>A0A1W4X8L2</accession>
<evidence type="ECO:0000313" key="9">
    <source>
        <dbReference type="RefSeq" id="XP_018332441.1"/>
    </source>
</evidence>
<feature type="domain" description="CEP76/DRC7 peptidase-like" evidence="5">
    <location>
        <begin position="183"/>
        <end position="254"/>
    </location>
</feature>
<dbReference type="Proteomes" id="UP000192223">
    <property type="component" value="Unplaced"/>
</dbReference>
<evidence type="ECO:0000256" key="2">
    <source>
        <dbReference type="ARBA" id="ARBA00022490"/>
    </source>
</evidence>
<proteinExistence type="predicted"/>
<reference evidence="9" key="1">
    <citation type="submission" date="2025-08" db="UniProtKB">
        <authorList>
            <consortium name="RefSeq"/>
        </authorList>
    </citation>
    <scope>IDENTIFICATION</scope>
    <source>
        <tissue evidence="9">Entire body</tissue>
    </source>
</reference>
<keyword evidence="8" id="KW-1185">Reference proteome</keyword>
<dbReference type="Pfam" id="PF24671">
    <property type="entry name" value="DRC7_C"/>
    <property type="match status" value="1"/>
</dbReference>
<evidence type="ECO:0000259" key="6">
    <source>
        <dbReference type="Pfam" id="PF24667"/>
    </source>
</evidence>
<protein>
    <submittedName>
        <fullName evidence="9">Dynein regulatory complex subunit 7</fullName>
    </submittedName>
</protein>
<dbReference type="InterPro" id="IPR033551">
    <property type="entry name" value="DRC7/lobo"/>
</dbReference>
<name>A0A1W4X8L2_AGRPL</name>
<dbReference type="PANTHER" id="PTHR35249:SF2">
    <property type="entry name" value="DYNEIN REGULATORY COMPLEX SUBUNIT 7"/>
    <property type="match status" value="1"/>
</dbReference>
<dbReference type="STRING" id="224129.A0A1W4X8L2"/>
<dbReference type="GO" id="GO:0030317">
    <property type="term" value="P:flagellated sperm motility"/>
    <property type="evidence" value="ECO:0007669"/>
    <property type="project" value="TreeGrafter"/>
</dbReference>
<evidence type="ECO:0000259" key="7">
    <source>
        <dbReference type="Pfam" id="PF24671"/>
    </source>
</evidence>
<dbReference type="GO" id="GO:0031514">
    <property type="term" value="C:motile cilium"/>
    <property type="evidence" value="ECO:0007669"/>
    <property type="project" value="TreeGrafter"/>
</dbReference>
<evidence type="ECO:0000256" key="3">
    <source>
        <dbReference type="ARBA" id="ARBA00023212"/>
    </source>
</evidence>
<dbReference type="GO" id="GO:0005856">
    <property type="term" value="C:cytoskeleton"/>
    <property type="evidence" value="ECO:0007669"/>
    <property type="project" value="UniProtKB-SubCell"/>
</dbReference>
<evidence type="ECO:0000256" key="1">
    <source>
        <dbReference type="ARBA" id="ARBA00004245"/>
    </source>
</evidence>
<gene>
    <name evidence="9" type="primary">LOC108741958</name>
</gene>
<feature type="coiled-coil region" evidence="4">
    <location>
        <begin position="141"/>
        <end position="171"/>
    </location>
</feature>
<evidence type="ECO:0000256" key="4">
    <source>
        <dbReference type="SAM" id="Coils"/>
    </source>
</evidence>
<dbReference type="RefSeq" id="XP_018332441.1">
    <property type="nucleotide sequence ID" value="XM_018476939.2"/>
</dbReference>
<organism evidence="8 9">
    <name type="scientific">Agrilus planipennis</name>
    <name type="common">Emerald ash borer</name>
    <name type="synonym">Agrilus marcopoli</name>
    <dbReference type="NCBI Taxonomy" id="224129"/>
    <lineage>
        <taxon>Eukaryota</taxon>
        <taxon>Metazoa</taxon>
        <taxon>Ecdysozoa</taxon>
        <taxon>Arthropoda</taxon>
        <taxon>Hexapoda</taxon>
        <taxon>Insecta</taxon>
        <taxon>Pterygota</taxon>
        <taxon>Neoptera</taxon>
        <taxon>Endopterygota</taxon>
        <taxon>Coleoptera</taxon>
        <taxon>Polyphaga</taxon>
        <taxon>Elateriformia</taxon>
        <taxon>Buprestoidea</taxon>
        <taxon>Buprestidae</taxon>
        <taxon>Agrilinae</taxon>
        <taxon>Agrilus</taxon>
    </lineage>
</organism>
<evidence type="ECO:0000259" key="5">
    <source>
        <dbReference type="Pfam" id="PF24656"/>
    </source>
</evidence>
<keyword evidence="4" id="KW-0175">Coiled coil</keyword>
<keyword evidence="3" id="KW-0206">Cytoskeleton</keyword>
<sequence>MVDIDLWKMVCTTIRATSLPYPEIQSWKEIAKFVGDYVDYEELENPIQIPPRLYSPNTVFLRHSGHSFEIATALASLLLGFNYNAYVVSGYATEDVAKRIMMRVDSPFPEFIEQEEVAEEIKVEGKYALKPVRDLRSKFLLWLEQREIDKIKEKERKLEEERKRKIEEMEKPPHDDLYGWRVHGWVLVLRGREIETPMFIEPSTGYSHPIDSPLYVWIESIWNNTNYWVNMQENSEGIGSIDYDFTNTENWEHLLIGEPISFRQLDLPADMDEIEKETAMILTEKHLDVPPPWSSMIDIPHKVFRRRFPRGKKETMYKRTIVEEFSDHAQVNGMVTKIYRFNDLDCSPSELRTIEELYEHRDDSMVKIIRDCNSDWVTEYFRDGREDCCKLHSYHTKSNILESERSIEYYHHIRHDCLSKLEIGENYITEHFIGREDKFYYRHTVFAKKGQPPPGMLESRRRLVTITDFIKLRFKEIARPKLIVSLFDRDFNDELMMGMREQEKKQQEIKVKQLSEEVDYLYPYLARIGFPSKLSKILAEKVRNQCLSDFKQLLLRRINQVQKDYEKTKSEIEEKQKRFAAIQDTFSLTEEEDFYSALNDLFFYARCLEIRLQRYKELSPYRYEALASYLDLHPALAILRT</sequence>
<dbReference type="AlphaFoldDB" id="A0A1W4X8L2"/>
<dbReference type="InterPro" id="IPR056290">
    <property type="entry name" value="CEPT76/DRC7_peptidase-like_dom"/>
</dbReference>
<feature type="domain" description="Dynein regulatory complex subunit 7 MORN" evidence="6">
    <location>
        <begin position="309"/>
        <end position="466"/>
    </location>
</feature>